<accession>A0ACC4DC12</accession>
<evidence type="ECO:0000313" key="2">
    <source>
        <dbReference type="Proteomes" id="UP001638806"/>
    </source>
</evidence>
<protein>
    <submittedName>
        <fullName evidence="1">Uncharacterized protein</fullName>
    </submittedName>
</protein>
<evidence type="ECO:0000313" key="1">
    <source>
        <dbReference type="EMBL" id="KAL3953887.1"/>
    </source>
</evidence>
<comment type="caution">
    <text evidence="1">The sequence shown here is derived from an EMBL/GenBank/DDBJ whole genome shotgun (WGS) entry which is preliminary data.</text>
</comment>
<name>A0ACC4DC12_PURLI</name>
<sequence length="223" mass="25155">MEPGHTPIKIGRLTDLIVHALHNYIYWKWFRPCSSDIEFGQFLAKVIKPMEYGLDTSSEAAIALHRQRTYPDEQPMNSASEESDYRHGPVFHEMTRKTYKYFAVRPLFRAMALVICSQSYDSADQIAQIAQTPVLLTLTGSHDGLSAPILFDHELAKQSTVLGGKVVARMMLEAAIDFVMALEEREALALGHQPDMAAALQDPFYEEVLHRHVRLSSPQVGLE</sequence>
<keyword evidence="2" id="KW-1185">Reference proteome</keyword>
<organism evidence="1 2">
    <name type="scientific">Purpureocillium lilacinum</name>
    <name type="common">Paecilomyces lilacinus</name>
    <dbReference type="NCBI Taxonomy" id="33203"/>
    <lineage>
        <taxon>Eukaryota</taxon>
        <taxon>Fungi</taxon>
        <taxon>Dikarya</taxon>
        <taxon>Ascomycota</taxon>
        <taxon>Pezizomycotina</taxon>
        <taxon>Sordariomycetes</taxon>
        <taxon>Hypocreomycetidae</taxon>
        <taxon>Hypocreales</taxon>
        <taxon>Ophiocordycipitaceae</taxon>
        <taxon>Purpureocillium</taxon>
    </lineage>
</organism>
<dbReference type="Proteomes" id="UP001638806">
    <property type="component" value="Unassembled WGS sequence"/>
</dbReference>
<proteinExistence type="predicted"/>
<gene>
    <name evidence="1" type="ORF">ACCO45_011843</name>
</gene>
<dbReference type="EMBL" id="JBGNUJ010000011">
    <property type="protein sequence ID" value="KAL3953887.1"/>
    <property type="molecule type" value="Genomic_DNA"/>
</dbReference>
<reference evidence="1" key="1">
    <citation type="submission" date="2024-12" db="EMBL/GenBank/DDBJ databases">
        <title>Comparative genomics and development of molecular markers within Purpureocillium lilacinum and among Purpureocillium species.</title>
        <authorList>
            <person name="Yeh Z.-Y."/>
            <person name="Ni N.-T."/>
            <person name="Lo P.-H."/>
            <person name="Mushyakhwo K."/>
            <person name="Lin C.-F."/>
            <person name="Nai Y.-S."/>
        </authorList>
    </citation>
    <scope>NUCLEOTIDE SEQUENCE</scope>
    <source>
        <strain evidence="1">NCHU-NPUST-175</strain>
    </source>
</reference>